<comment type="caution">
    <text evidence="1">The sequence shown here is derived from an EMBL/GenBank/DDBJ whole genome shotgun (WGS) entry which is preliminary data.</text>
</comment>
<sequence>MEECMRKLALWHTRTFNPIMTHEELEPLMTTMGFVGLPPSASSSWKEYAYMAKPPKYCKYCYDHSEEQSPVPPRPKLPYPKIDGLHQYTYQAFIDSVNLYLEMSDISDLFHVRGMPLSRSVDRDWKWRRMEEEETVFVYREGTLDQTTYHLYHLNKPSSGNGDDSVLIRDKGKNAPITCIVPLKDIIVTWKITADDEEWKSATATYVKETNGSIVVEGACGYADLHTATYGKYSAGLSSMLFNRGSTCGACFEVRCVDHILWCLQGSPSVILTATDFCPPNYGLSEDYGGWCNFPKEHFEMSEAAFTEIAEKKADIVPVQHRRVKCERRGGLRFTVSGNSHFYQVLISNVGLDGEVIAVKVKGSKTAWIPMARNWGQNWQSNVNLIGQPLSFEVTTSSRKTLTSYNVAPAKWQFGQTFEGKQF</sequence>
<evidence type="ECO:0000313" key="1">
    <source>
        <dbReference type="EMBL" id="KAL3597785.1"/>
    </source>
</evidence>
<name>A0ACC4CIG2_POPAL</name>
<gene>
    <name evidence="1" type="ORF">D5086_009422</name>
</gene>
<reference evidence="1 2" key="1">
    <citation type="journal article" date="2024" name="Plant Biotechnol. J.">
        <title>Genome and CRISPR/Cas9 system of a widespread forest tree (Populus alba) in the world.</title>
        <authorList>
            <person name="Liu Y.J."/>
            <person name="Jiang P.F."/>
            <person name="Han X.M."/>
            <person name="Li X.Y."/>
            <person name="Wang H.M."/>
            <person name="Wang Y.J."/>
            <person name="Wang X.X."/>
            <person name="Zeng Q.Y."/>
        </authorList>
    </citation>
    <scope>NUCLEOTIDE SEQUENCE [LARGE SCALE GENOMIC DNA]</scope>
    <source>
        <strain evidence="2">cv. PAL-ZL1</strain>
    </source>
</reference>
<protein>
    <submittedName>
        <fullName evidence="1">Uncharacterized protein</fullName>
    </submittedName>
</protein>
<dbReference type="EMBL" id="RCHU02000004">
    <property type="protein sequence ID" value="KAL3597785.1"/>
    <property type="molecule type" value="Genomic_DNA"/>
</dbReference>
<dbReference type="Proteomes" id="UP000309997">
    <property type="component" value="Unassembled WGS sequence"/>
</dbReference>
<organism evidence="1 2">
    <name type="scientific">Populus alba</name>
    <name type="common">White poplar</name>
    <dbReference type="NCBI Taxonomy" id="43335"/>
    <lineage>
        <taxon>Eukaryota</taxon>
        <taxon>Viridiplantae</taxon>
        <taxon>Streptophyta</taxon>
        <taxon>Embryophyta</taxon>
        <taxon>Tracheophyta</taxon>
        <taxon>Spermatophyta</taxon>
        <taxon>Magnoliopsida</taxon>
        <taxon>eudicotyledons</taxon>
        <taxon>Gunneridae</taxon>
        <taxon>Pentapetalae</taxon>
        <taxon>rosids</taxon>
        <taxon>fabids</taxon>
        <taxon>Malpighiales</taxon>
        <taxon>Salicaceae</taxon>
        <taxon>Saliceae</taxon>
        <taxon>Populus</taxon>
    </lineage>
</organism>
<evidence type="ECO:0000313" key="2">
    <source>
        <dbReference type="Proteomes" id="UP000309997"/>
    </source>
</evidence>
<keyword evidence="2" id="KW-1185">Reference proteome</keyword>
<accession>A0ACC4CIG2</accession>
<proteinExistence type="predicted"/>